<protein>
    <submittedName>
        <fullName evidence="1">Uncharacterized protein</fullName>
    </submittedName>
</protein>
<evidence type="ECO:0000313" key="1">
    <source>
        <dbReference type="EMBL" id="WVZ20322.1"/>
    </source>
</evidence>
<evidence type="ECO:0000313" key="2">
    <source>
        <dbReference type="Proteomes" id="UP001374535"/>
    </source>
</evidence>
<dbReference type="AlphaFoldDB" id="A0AAQ3P456"/>
<gene>
    <name evidence="1" type="ORF">V8G54_007644</name>
</gene>
<organism evidence="1 2">
    <name type="scientific">Vigna mungo</name>
    <name type="common">Black gram</name>
    <name type="synonym">Phaseolus mungo</name>
    <dbReference type="NCBI Taxonomy" id="3915"/>
    <lineage>
        <taxon>Eukaryota</taxon>
        <taxon>Viridiplantae</taxon>
        <taxon>Streptophyta</taxon>
        <taxon>Embryophyta</taxon>
        <taxon>Tracheophyta</taxon>
        <taxon>Spermatophyta</taxon>
        <taxon>Magnoliopsida</taxon>
        <taxon>eudicotyledons</taxon>
        <taxon>Gunneridae</taxon>
        <taxon>Pentapetalae</taxon>
        <taxon>rosids</taxon>
        <taxon>fabids</taxon>
        <taxon>Fabales</taxon>
        <taxon>Fabaceae</taxon>
        <taxon>Papilionoideae</taxon>
        <taxon>50 kb inversion clade</taxon>
        <taxon>NPAAA clade</taxon>
        <taxon>indigoferoid/millettioid clade</taxon>
        <taxon>Phaseoleae</taxon>
        <taxon>Vigna</taxon>
    </lineage>
</organism>
<proteinExistence type="predicted"/>
<sequence>MAYAMTESRCNYYYNIIRENNPEATTCIDQIQRQQFTLTCDEGRRWSHLTTNLVEATNSVLKKTKISNLLHSIGHIHKMQLLFHRKRETYNCNDKCWLCLL</sequence>
<keyword evidence="2" id="KW-1185">Reference proteome</keyword>
<reference evidence="1 2" key="1">
    <citation type="journal article" date="2023" name="Life. Sci Alliance">
        <title>Evolutionary insights into 3D genome organization and epigenetic landscape of Vigna mungo.</title>
        <authorList>
            <person name="Junaid A."/>
            <person name="Singh B."/>
            <person name="Bhatia S."/>
        </authorList>
    </citation>
    <scope>NUCLEOTIDE SEQUENCE [LARGE SCALE GENOMIC DNA]</scope>
    <source>
        <strain evidence="1">Urdbean</strain>
    </source>
</reference>
<dbReference type="Proteomes" id="UP001374535">
    <property type="component" value="Chromosome 2"/>
</dbReference>
<name>A0AAQ3P456_VIGMU</name>
<accession>A0AAQ3P456</accession>
<dbReference type="EMBL" id="CP144699">
    <property type="protein sequence ID" value="WVZ20322.1"/>
    <property type="molecule type" value="Genomic_DNA"/>
</dbReference>